<feature type="region of interest" description="Disordered" evidence="1">
    <location>
        <begin position="25"/>
        <end position="52"/>
    </location>
</feature>
<dbReference type="RefSeq" id="XP_014179724.1">
    <property type="nucleotide sequence ID" value="XM_014324249.1"/>
</dbReference>
<organism evidence="2 3">
    <name type="scientific">Trichosporon asahii var. asahii (strain ATCC 90039 / CBS 2479 / JCM 2466 / KCTC 7840 / NBRC 103889/ NCYC 2677 / UAMH 7654)</name>
    <name type="common">Yeast</name>
    <dbReference type="NCBI Taxonomy" id="1186058"/>
    <lineage>
        <taxon>Eukaryota</taxon>
        <taxon>Fungi</taxon>
        <taxon>Dikarya</taxon>
        <taxon>Basidiomycota</taxon>
        <taxon>Agaricomycotina</taxon>
        <taxon>Tremellomycetes</taxon>
        <taxon>Trichosporonales</taxon>
        <taxon>Trichosporonaceae</taxon>
        <taxon>Trichosporon</taxon>
    </lineage>
</organism>
<evidence type="ECO:0000313" key="3">
    <source>
        <dbReference type="Proteomes" id="UP000002748"/>
    </source>
</evidence>
<name>J6EYT1_TRIAS</name>
<dbReference type="VEuPathDB" id="FungiDB:A1Q1_03020"/>
<protein>
    <submittedName>
        <fullName evidence="2">Uncharacterized protein</fullName>
    </submittedName>
</protein>
<dbReference type="KEGG" id="tasa:A1Q1_03020"/>
<comment type="caution">
    <text evidence="2">The sequence shown here is derived from an EMBL/GenBank/DDBJ whole genome shotgun (WGS) entry which is preliminary data.</text>
</comment>
<dbReference type="EMBL" id="ALBS01000217">
    <property type="protein sequence ID" value="EJT47982.1"/>
    <property type="molecule type" value="Genomic_DNA"/>
</dbReference>
<reference evidence="2 3" key="1">
    <citation type="journal article" date="2012" name="Eukaryot. Cell">
        <title>Draft genome sequence of CBS 2479, the standard type strain of Trichosporon asahii.</title>
        <authorList>
            <person name="Yang R.Y."/>
            <person name="Li H.T."/>
            <person name="Zhu H."/>
            <person name="Zhou G.P."/>
            <person name="Wang M."/>
            <person name="Wang L."/>
        </authorList>
    </citation>
    <scope>NUCLEOTIDE SEQUENCE [LARGE SCALE GENOMIC DNA]</scope>
    <source>
        <strain evidence="3">ATCC 90039 / CBS 2479 / JCM 2466 / KCTC 7840 / NCYC 2677 / UAMH 7654</strain>
    </source>
</reference>
<gene>
    <name evidence="2" type="ORF">A1Q1_03020</name>
</gene>
<dbReference type="GeneID" id="25986533"/>
<evidence type="ECO:0000313" key="2">
    <source>
        <dbReference type="EMBL" id="EJT47982.1"/>
    </source>
</evidence>
<proteinExistence type="predicted"/>
<dbReference type="AlphaFoldDB" id="J6EYT1"/>
<dbReference type="HOGENOM" id="CLU_560417_0_0_1"/>
<sequence length="487" mass="53619">MPLGPFDSGLDDAHSVTSLQLLSAQPHDQVPQASTLARAGSGRQSHAQAPVRTSVRCGCQDEMQESFVPDINAMEHRIAAAAHVLKSAQTVVLAFLWRMARKPDGKITRAATSLEASVEDFTERLKHAPALPEVSSNPEGLIELNESLLSDIKIVIEEIKSFKTTFDGMKETLKATAAAMMSQHVEQVRQGNRRSNGERAQLLKGEPQKTQMCMPCSAYLATLSLMAYTEHWQPTPSKGPAVRRQTEKLEMLYSSLPAAQPTGLCASSTICPHRCELLASGSTLTLPSQHTAAHKRPPLLPPRPLHSSSLILHSLPLILHSIIHPQSLSLHPPSTTTMRATNTYLYRRNSRLVSLETLLSFLEIRKAIILEYLHQAAADCEAHLRQLQEDAHYTPVGVYRLICAAHEVHLTYSSAQGCIPAVMQGVAGTIVVCGEALTSFGTPHGAERRVARACIDHIRDIESMLEELEDLRLELWAYVIDIYAQWL</sequence>
<evidence type="ECO:0000256" key="1">
    <source>
        <dbReference type="SAM" id="MobiDB-lite"/>
    </source>
</evidence>
<accession>J6EYT1</accession>
<dbReference type="Proteomes" id="UP000002748">
    <property type="component" value="Unassembled WGS sequence"/>
</dbReference>